<keyword evidence="1" id="KW-1133">Transmembrane helix</keyword>
<dbReference type="RefSeq" id="WP_094977931.1">
    <property type="nucleotide sequence ID" value="NZ_LT607413.1"/>
</dbReference>
<reference evidence="3" key="1">
    <citation type="submission" date="2016-06" db="EMBL/GenBank/DDBJ databases">
        <authorList>
            <person name="Varghese N."/>
            <person name="Submissions Spin"/>
        </authorList>
    </citation>
    <scope>NUCLEOTIDE SEQUENCE [LARGE SCALE GENOMIC DNA]</scope>
    <source>
        <strain evidence="3">DSM 43816</strain>
    </source>
</reference>
<keyword evidence="1" id="KW-0812">Transmembrane</keyword>
<keyword evidence="3" id="KW-1185">Reference proteome</keyword>
<evidence type="ECO:0000313" key="2">
    <source>
        <dbReference type="EMBL" id="SCF16234.1"/>
    </source>
</evidence>
<dbReference type="InParanoid" id="A0A1C4Y6A5"/>
<keyword evidence="1" id="KW-0472">Membrane</keyword>
<evidence type="ECO:0000256" key="1">
    <source>
        <dbReference type="SAM" id="Phobius"/>
    </source>
</evidence>
<evidence type="ECO:0000313" key="3">
    <source>
        <dbReference type="Proteomes" id="UP000198253"/>
    </source>
</evidence>
<gene>
    <name evidence="2" type="ORF">GA0070618_3626</name>
</gene>
<accession>A0A1C4Y6A5</accession>
<organism evidence="2 3">
    <name type="scientific">Micromonospora echinospora</name>
    <name type="common">Micromonospora purpurea</name>
    <dbReference type="NCBI Taxonomy" id="1877"/>
    <lineage>
        <taxon>Bacteria</taxon>
        <taxon>Bacillati</taxon>
        <taxon>Actinomycetota</taxon>
        <taxon>Actinomycetes</taxon>
        <taxon>Micromonosporales</taxon>
        <taxon>Micromonosporaceae</taxon>
        <taxon>Micromonospora</taxon>
    </lineage>
</organism>
<dbReference type="AlphaFoldDB" id="A0A1C4Y6A5"/>
<proteinExistence type="predicted"/>
<feature type="transmembrane region" description="Helical" evidence="1">
    <location>
        <begin position="37"/>
        <end position="56"/>
    </location>
</feature>
<name>A0A1C4Y6A5_MICEC</name>
<protein>
    <submittedName>
        <fullName evidence="2">Uncharacterized protein</fullName>
    </submittedName>
</protein>
<feature type="transmembrane region" description="Helical" evidence="1">
    <location>
        <begin position="12"/>
        <end position="31"/>
    </location>
</feature>
<dbReference type="Proteomes" id="UP000198253">
    <property type="component" value="Chromosome I"/>
</dbReference>
<sequence length="73" mass="7767">MNLRYTRSEGLRAMGGFSLGVGLLISLLNLGTNPQPGGLVLAGLLVLTGLGLRLEAAMVEPRDQRRPDPPIGW</sequence>
<dbReference type="EMBL" id="LT607413">
    <property type="protein sequence ID" value="SCF16234.1"/>
    <property type="molecule type" value="Genomic_DNA"/>
</dbReference>